<evidence type="ECO:0000313" key="3">
    <source>
        <dbReference type="Proteomes" id="UP000075714"/>
    </source>
</evidence>
<keyword evidence="3" id="KW-1185">Reference proteome</keyword>
<feature type="region of interest" description="Disordered" evidence="1">
    <location>
        <begin position="54"/>
        <end position="95"/>
    </location>
</feature>
<proteinExistence type="predicted"/>
<protein>
    <submittedName>
        <fullName evidence="2">Uncharacterized protein</fullName>
    </submittedName>
</protein>
<name>A0A150H0G1_GONPE</name>
<evidence type="ECO:0000256" key="1">
    <source>
        <dbReference type="SAM" id="MobiDB-lite"/>
    </source>
</evidence>
<gene>
    <name evidence="2" type="ORF">GPECTOR_2g1207</name>
</gene>
<dbReference type="Proteomes" id="UP000075714">
    <property type="component" value="Unassembled WGS sequence"/>
</dbReference>
<comment type="caution">
    <text evidence="2">The sequence shown here is derived from an EMBL/GenBank/DDBJ whole genome shotgun (WGS) entry which is preliminary data.</text>
</comment>
<organism evidence="2 3">
    <name type="scientific">Gonium pectorale</name>
    <name type="common">Green alga</name>
    <dbReference type="NCBI Taxonomy" id="33097"/>
    <lineage>
        <taxon>Eukaryota</taxon>
        <taxon>Viridiplantae</taxon>
        <taxon>Chlorophyta</taxon>
        <taxon>core chlorophytes</taxon>
        <taxon>Chlorophyceae</taxon>
        <taxon>CS clade</taxon>
        <taxon>Chlamydomonadales</taxon>
        <taxon>Volvocaceae</taxon>
        <taxon>Gonium</taxon>
    </lineage>
</organism>
<dbReference type="EMBL" id="LSYV01000003">
    <property type="protein sequence ID" value="KXZ55657.1"/>
    <property type="molecule type" value="Genomic_DNA"/>
</dbReference>
<accession>A0A150H0G1</accession>
<reference evidence="3" key="1">
    <citation type="journal article" date="2016" name="Nat. Commun.">
        <title>The Gonium pectorale genome demonstrates co-option of cell cycle regulation during the evolution of multicellularity.</title>
        <authorList>
            <person name="Hanschen E.R."/>
            <person name="Marriage T.N."/>
            <person name="Ferris P.J."/>
            <person name="Hamaji T."/>
            <person name="Toyoda A."/>
            <person name="Fujiyama A."/>
            <person name="Neme R."/>
            <person name="Noguchi H."/>
            <person name="Minakuchi Y."/>
            <person name="Suzuki M."/>
            <person name="Kawai-Toyooka H."/>
            <person name="Smith D.R."/>
            <person name="Sparks H."/>
            <person name="Anderson J."/>
            <person name="Bakaric R."/>
            <person name="Luria V."/>
            <person name="Karger A."/>
            <person name="Kirschner M.W."/>
            <person name="Durand P.M."/>
            <person name="Michod R.E."/>
            <person name="Nozaki H."/>
            <person name="Olson B.J."/>
        </authorList>
    </citation>
    <scope>NUCLEOTIDE SEQUENCE [LARGE SCALE GENOMIC DNA]</scope>
    <source>
        <strain evidence="3">NIES-2863</strain>
    </source>
</reference>
<sequence>MLSVAAATTAADAIAKAKCAAAAAKVAALAAAAEAAAEAAAAASVGGRRAMDLGALPASSGRLPSPRQPGDGAQPSFEQWASTDGGSNEGSGNRL</sequence>
<dbReference type="AlphaFoldDB" id="A0A150H0G1"/>
<feature type="compositionally biased region" description="Polar residues" evidence="1">
    <location>
        <begin position="76"/>
        <end position="95"/>
    </location>
</feature>
<evidence type="ECO:0000313" key="2">
    <source>
        <dbReference type="EMBL" id="KXZ55657.1"/>
    </source>
</evidence>